<dbReference type="NCBIfam" id="TIGR02623">
    <property type="entry name" value="G1P_cyt_trans"/>
    <property type="match status" value="1"/>
</dbReference>
<dbReference type="OrthoDB" id="9801899at2"/>
<dbReference type="PANTHER" id="PTHR47183:SF1">
    <property type="entry name" value="GLUCOSE-1-PHOSPHATE CYTIDYLYLTRANSFERASE"/>
    <property type="match status" value="1"/>
</dbReference>
<keyword evidence="3" id="KW-1185">Reference proteome</keyword>
<dbReference type="Pfam" id="PF00483">
    <property type="entry name" value="NTP_transferase"/>
    <property type="match status" value="1"/>
</dbReference>
<evidence type="ECO:0000313" key="3">
    <source>
        <dbReference type="Proteomes" id="UP000248168"/>
    </source>
</evidence>
<keyword evidence="2" id="KW-0548">Nucleotidyltransferase</keyword>
<organism evidence="2 3">
    <name type="scientific">Nitrospira lenta</name>
    <dbReference type="NCBI Taxonomy" id="1436998"/>
    <lineage>
        <taxon>Bacteria</taxon>
        <taxon>Pseudomonadati</taxon>
        <taxon>Nitrospirota</taxon>
        <taxon>Nitrospiria</taxon>
        <taxon>Nitrospirales</taxon>
        <taxon>Nitrospiraceae</taxon>
        <taxon>Nitrospira</taxon>
    </lineage>
</organism>
<name>A0A330LB99_9BACT</name>
<gene>
    <name evidence="2" type="primary">rfbF</name>
    <name evidence="2" type="ORF">NITLEN_50222</name>
</gene>
<dbReference type="PANTHER" id="PTHR47183">
    <property type="entry name" value="GLUCOSE-1-PHOSPHATE CYTIDYLYLTRANSFERASE-RELATED"/>
    <property type="match status" value="1"/>
</dbReference>
<dbReference type="InterPro" id="IPR029044">
    <property type="entry name" value="Nucleotide-diphossugar_trans"/>
</dbReference>
<evidence type="ECO:0000259" key="1">
    <source>
        <dbReference type="Pfam" id="PF00483"/>
    </source>
</evidence>
<accession>A0A330LB99</accession>
<dbReference type="GO" id="GO:0009243">
    <property type="term" value="P:O antigen biosynthetic process"/>
    <property type="evidence" value="ECO:0007669"/>
    <property type="project" value="InterPro"/>
</dbReference>
<proteinExistence type="predicted"/>
<sequence length="260" mass="29762">MKAVILAGGLGTRLSEETTIRPKPMVEIGGKPILWHIMKLYATHGIKEFIITLGYKGEMIKEYFLNFYAHNNDISVDLKTGATTIHDGKKHEDWKVHLVDTGLHTQTGGRLRRVKQWLGSDETFCFTYGDGVGDIDIQSLVKFHGTHGKLATLTSVRTPARFGRLGFESQTSDRISEFMEKPSAGEGWVNGGFYVLNRRVIDYISGDDTVWERGPIERITQEKQLIAYRHDRFWSCMDTLREKNQLEELWQSGKAPWKIW</sequence>
<dbReference type="SUPFAM" id="SSF53448">
    <property type="entry name" value="Nucleotide-diphospho-sugar transferases"/>
    <property type="match status" value="1"/>
</dbReference>
<dbReference type="Proteomes" id="UP000248168">
    <property type="component" value="Unassembled WGS sequence"/>
</dbReference>
<feature type="domain" description="Nucleotidyl transferase" evidence="1">
    <location>
        <begin position="2"/>
        <end position="207"/>
    </location>
</feature>
<dbReference type="InterPro" id="IPR046981">
    <property type="entry name" value="G1P_cyt_trans"/>
</dbReference>
<dbReference type="EC" id="2.7.7.33" evidence="2"/>
<dbReference type="InterPro" id="IPR013446">
    <property type="entry name" value="G1P_cyt_trans-like"/>
</dbReference>
<dbReference type="Gene3D" id="3.90.550.10">
    <property type="entry name" value="Spore Coat Polysaccharide Biosynthesis Protein SpsA, Chain A"/>
    <property type="match status" value="1"/>
</dbReference>
<dbReference type="RefSeq" id="WP_121990375.1">
    <property type="nucleotide sequence ID" value="NZ_OUNR01000018.1"/>
</dbReference>
<reference evidence="3" key="1">
    <citation type="submission" date="2018-04" db="EMBL/GenBank/DDBJ databases">
        <authorList>
            <person name="Lucker S."/>
            <person name="Sakoula D."/>
        </authorList>
    </citation>
    <scope>NUCLEOTIDE SEQUENCE [LARGE SCALE GENOMIC DNA]</scope>
</reference>
<dbReference type="AlphaFoldDB" id="A0A330LB99"/>
<dbReference type="CDD" id="cd02524">
    <property type="entry name" value="G1P_cytidylyltransferase"/>
    <property type="match status" value="1"/>
</dbReference>
<evidence type="ECO:0000313" key="2">
    <source>
        <dbReference type="EMBL" id="SPP66182.1"/>
    </source>
</evidence>
<dbReference type="InterPro" id="IPR005835">
    <property type="entry name" value="NTP_transferase_dom"/>
</dbReference>
<dbReference type="EMBL" id="OUNR01000018">
    <property type="protein sequence ID" value="SPP66182.1"/>
    <property type="molecule type" value="Genomic_DNA"/>
</dbReference>
<dbReference type="InParanoid" id="A0A330LB99"/>
<dbReference type="GO" id="GO:0047343">
    <property type="term" value="F:glucose-1-phosphate cytidylyltransferase activity"/>
    <property type="evidence" value="ECO:0007669"/>
    <property type="project" value="UniProtKB-EC"/>
</dbReference>
<protein>
    <submittedName>
        <fullName evidence="2">Glucose-1-phosphate cytidylyltransferase</fullName>
        <ecNumber evidence="2">2.7.7.33</ecNumber>
    </submittedName>
</protein>
<keyword evidence="2" id="KW-0808">Transferase</keyword>